<evidence type="ECO:0008006" key="8">
    <source>
        <dbReference type="Google" id="ProtNLM"/>
    </source>
</evidence>
<dbReference type="GO" id="GO:0005886">
    <property type="term" value="C:plasma membrane"/>
    <property type="evidence" value="ECO:0007669"/>
    <property type="project" value="TreeGrafter"/>
</dbReference>
<proteinExistence type="predicted"/>
<dbReference type="SUPFAM" id="SSF48652">
    <property type="entry name" value="Tetraspanin"/>
    <property type="match status" value="1"/>
</dbReference>
<evidence type="ECO:0000313" key="7">
    <source>
        <dbReference type="Proteomes" id="UP001152622"/>
    </source>
</evidence>
<accession>A0A9Q1J9F9</accession>
<evidence type="ECO:0000313" key="6">
    <source>
        <dbReference type="EMBL" id="KAJ8374190.1"/>
    </source>
</evidence>
<dbReference type="Proteomes" id="UP001152622">
    <property type="component" value="Chromosome 2"/>
</dbReference>
<dbReference type="AlphaFoldDB" id="A0A9Q1J9F9"/>
<evidence type="ECO:0000256" key="2">
    <source>
        <dbReference type="ARBA" id="ARBA00022692"/>
    </source>
</evidence>
<evidence type="ECO:0000256" key="4">
    <source>
        <dbReference type="ARBA" id="ARBA00023136"/>
    </source>
</evidence>
<sequence length="183" mass="20643">MAESPVVFLLVQQVLAPNLKDYMGLLIVIFLCQLFVTFVLLLGRGEILTALVEEVDDIIVAYGTEDANSSTSLWDVLDSVQHYSECCGRTNYTQWENNTFIKLLPDDENVYPCSCFKSSCPHLNNDTAQRFGMGSAVYTEGCEERIEAWFLENSYAILGMDAGLVLIQVTQKQTLVDVQHIRW</sequence>
<keyword evidence="3 5" id="KW-1133">Transmembrane helix</keyword>
<protein>
    <recommendedName>
        <fullName evidence="8">Tetraspanin</fullName>
    </recommendedName>
</protein>
<comment type="subcellular location">
    <subcellularLocation>
        <location evidence="1">Membrane</location>
        <topology evidence="1">Multi-pass membrane protein</topology>
    </subcellularLocation>
</comment>
<dbReference type="FunFam" id="1.10.1450.10:FF:000025">
    <property type="entry name" value="Tetraspanin"/>
    <property type="match status" value="1"/>
</dbReference>
<organism evidence="6 7">
    <name type="scientific">Synaphobranchus kaupii</name>
    <name type="common">Kaup's arrowtooth eel</name>
    <dbReference type="NCBI Taxonomy" id="118154"/>
    <lineage>
        <taxon>Eukaryota</taxon>
        <taxon>Metazoa</taxon>
        <taxon>Chordata</taxon>
        <taxon>Craniata</taxon>
        <taxon>Vertebrata</taxon>
        <taxon>Euteleostomi</taxon>
        <taxon>Actinopterygii</taxon>
        <taxon>Neopterygii</taxon>
        <taxon>Teleostei</taxon>
        <taxon>Anguilliformes</taxon>
        <taxon>Synaphobranchidae</taxon>
        <taxon>Synaphobranchus</taxon>
    </lineage>
</organism>
<dbReference type="OrthoDB" id="6361633at2759"/>
<dbReference type="EMBL" id="JAINUF010000002">
    <property type="protein sequence ID" value="KAJ8374190.1"/>
    <property type="molecule type" value="Genomic_DNA"/>
</dbReference>
<gene>
    <name evidence="6" type="ORF">SKAU_G00047700</name>
</gene>
<evidence type="ECO:0000256" key="3">
    <source>
        <dbReference type="ARBA" id="ARBA00022989"/>
    </source>
</evidence>
<keyword evidence="2 5" id="KW-0812">Transmembrane</keyword>
<reference evidence="6" key="1">
    <citation type="journal article" date="2023" name="Science">
        <title>Genome structures resolve the early diversification of teleost fishes.</title>
        <authorList>
            <person name="Parey E."/>
            <person name="Louis A."/>
            <person name="Montfort J."/>
            <person name="Bouchez O."/>
            <person name="Roques C."/>
            <person name="Iampietro C."/>
            <person name="Lluch J."/>
            <person name="Castinel A."/>
            <person name="Donnadieu C."/>
            <person name="Desvignes T."/>
            <person name="Floi Bucao C."/>
            <person name="Jouanno E."/>
            <person name="Wen M."/>
            <person name="Mejri S."/>
            <person name="Dirks R."/>
            <person name="Jansen H."/>
            <person name="Henkel C."/>
            <person name="Chen W.J."/>
            <person name="Zahm M."/>
            <person name="Cabau C."/>
            <person name="Klopp C."/>
            <person name="Thompson A.W."/>
            <person name="Robinson-Rechavi M."/>
            <person name="Braasch I."/>
            <person name="Lecointre G."/>
            <person name="Bobe J."/>
            <person name="Postlethwait J.H."/>
            <person name="Berthelot C."/>
            <person name="Roest Crollius H."/>
            <person name="Guiguen Y."/>
        </authorList>
    </citation>
    <scope>NUCLEOTIDE SEQUENCE</scope>
    <source>
        <strain evidence="6">WJC10195</strain>
    </source>
</reference>
<evidence type="ECO:0000256" key="5">
    <source>
        <dbReference type="SAM" id="Phobius"/>
    </source>
</evidence>
<keyword evidence="4 5" id="KW-0472">Membrane</keyword>
<dbReference type="InterPro" id="IPR018499">
    <property type="entry name" value="Tetraspanin/Peripherin"/>
</dbReference>
<dbReference type="PANTHER" id="PTHR19282">
    <property type="entry name" value="TETRASPANIN"/>
    <property type="match status" value="1"/>
</dbReference>
<keyword evidence="7" id="KW-1185">Reference proteome</keyword>
<dbReference type="Gene3D" id="1.10.1450.10">
    <property type="entry name" value="Tetraspanin"/>
    <property type="match status" value="1"/>
</dbReference>
<dbReference type="InterPro" id="IPR008952">
    <property type="entry name" value="Tetraspanin_EC2_sf"/>
</dbReference>
<feature type="transmembrane region" description="Helical" evidence="5">
    <location>
        <begin position="22"/>
        <end position="42"/>
    </location>
</feature>
<name>A0A9Q1J9F9_SYNKA</name>
<dbReference type="PANTHER" id="PTHR19282:SF527">
    <property type="entry name" value="TETRASPANIN"/>
    <property type="match status" value="1"/>
</dbReference>
<evidence type="ECO:0000256" key="1">
    <source>
        <dbReference type="ARBA" id="ARBA00004141"/>
    </source>
</evidence>
<comment type="caution">
    <text evidence="6">The sequence shown here is derived from an EMBL/GenBank/DDBJ whole genome shotgun (WGS) entry which is preliminary data.</text>
</comment>
<dbReference type="Pfam" id="PF00335">
    <property type="entry name" value="Tetraspanin"/>
    <property type="match status" value="1"/>
</dbReference>